<dbReference type="PROSITE" id="PS00107">
    <property type="entry name" value="PROTEIN_KINASE_ATP"/>
    <property type="match status" value="1"/>
</dbReference>
<dbReference type="PROSITE" id="PS50011">
    <property type="entry name" value="PROTEIN_KINASE_DOM"/>
    <property type="match status" value="1"/>
</dbReference>
<dbReference type="InterPro" id="IPR000719">
    <property type="entry name" value="Prot_kinase_dom"/>
</dbReference>
<keyword evidence="4 5" id="KW-0067">ATP-binding</keyword>
<dbReference type="SUPFAM" id="SSF56112">
    <property type="entry name" value="Protein kinase-like (PK-like)"/>
    <property type="match status" value="1"/>
</dbReference>
<dbReference type="AlphaFoldDB" id="A0ABD1IE71"/>
<proteinExistence type="inferred from homology"/>
<feature type="binding site" evidence="5">
    <location>
        <position position="31"/>
    </location>
    <ligand>
        <name>ATP</name>
        <dbReference type="ChEBI" id="CHEBI:30616"/>
    </ligand>
</feature>
<dbReference type="InterPro" id="IPR011009">
    <property type="entry name" value="Kinase-like_dom_sf"/>
</dbReference>
<keyword evidence="2 5" id="KW-0547">Nucleotide-binding</keyword>
<name>A0ABD1IE71_SALDI</name>
<sequence length="413" mass="45398">MTWTRGPTIGRGSTATVSIASTPAGDIFAVKSTDLASSALLKKEESFLSQLSSPYVIRCLGSDHDKSLYNLFLEYSAGGSLSDLIGKRGGWLDEKTIRFYSKQLLTGLDYLHRTGLVHCDIKGQNILVGAGLKIADFGCARWAGSAGAFSGTPAYMAPEVSRGEDQSFPADVWAVGCTVIEMATGRHPWPEMKDPAAALFRIAFSGDVPELPGWFSGEARDFVGKCLVRDPTKRWTAAELLRHPFMDSAEEATPTSVTDQGFWDELEVSEISMETEASPSDSPVGSIEALIGGGAPRWGDFGEDQEWLTVRANEVEDLNQDLIEEEDIDLEMIQDNCGFDFCCGDSDFVTSSFEQKQSVHHFAYSNLTFEVCVNGITFFMETRFSYRHSILCFSFSLLSEWQSTDIICDVIIT</sequence>
<dbReference type="GO" id="GO:0004674">
    <property type="term" value="F:protein serine/threonine kinase activity"/>
    <property type="evidence" value="ECO:0007669"/>
    <property type="project" value="UniProtKB-KW"/>
</dbReference>
<dbReference type="PROSITE" id="PS00108">
    <property type="entry name" value="PROTEIN_KINASE_ST"/>
    <property type="match status" value="1"/>
</dbReference>
<dbReference type="PANTHER" id="PTHR48011:SF76">
    <property type="entry name" value="MITOGEN-ACTIVATED PROTEIN KINASE KINASE KINASE 15"/>
    <property type="match status" value="1"/>
</dbReference>
<evidence type="ECO:0000256" key="1">
    <source>
        <dbReference type="ARBA" id="ARBA00022679"/>
    </source>
</evidence>
<comment type="similarity">
    <text evidence="6">Belongs to the protein kinase superfamily.</text>
</comment>
<evidence type="ECO:0000256" key="6">
    <source>
        <dbReference type="RuleBase" id="RU000304"/>
    </source>
</evidence>
<feature type="domain" description="Protein kinase" evidence="7">
    <location>
        <begin position="3"/>
        <end position="246"/>
    </location>
</feature>
<gene>
    <name evidence="8" type="ORF">AAHA92_02537</name>
</gene>
<keyword evidence="3" id="KW-0418">Kinase</keyword>
<dbReference type="PANTHER" id="PTHR48011">
    <property type="entry name" value="CCR4-NOT TRANSCRIPTIONAL COMPLEX SUBUNIT CAF120-RELATED"/>
    <property type="match status" value="1"/>
</dbReference>
<keyword evidence="6" id="KW-0723">Serine/threonine-protein kinase</keyword>
<protein>
    <submittedName>
        <fullName evidence="8">Mitogen-activated protein kinase kinase kinase 18-like</fullName>
    </submittedName>
</protein>
<evidence type="ECO:0000259" key="7">
    <source>
        <dbReference type="PROSITE" id="PS50011"/>
    </source>
</evidence>
<comment type="caution">
    <text evidence="8">The sequence shown here is derived from an EMBL/GenBank/DDBJ whole genome shotgun (WGS) entry which is preliminary data.</text>
</comment>
<dbReference type="InterPro" id="IPR017441">
    <property type="entry name" value="Protein_kinase_ATP_BS"/>
</dbReference>
<dbReference type="CDD" id="cd06606">
    <property type="entry name" value="STKc_MAPKKK"/>
    <property type="match status" value="1"/>
</dbReference>
<reference evidence="8 9" key="1">
    <citation type="submission" date="2024-06" db="EMBL/GenBank/DDBJ databases">
        <title>A chromosome level genome sequence of Diviner's sage (Salvia divinorum).</title>
        <authorList>
            <person name="Ford S.A."/>
            <person name="Ro D.-K."/>
            <person name="Ness R.W."/>
            <person name="Phillips M.A."/>
        </authorList>
    </citation>
    <scope>NUCLEOTIDE SEQUENCE [LARGE SCALE GENOMIC DNA]</scope>
    <source>
        <strain evidence="8">SAF-2024a</strain>
        <tissue evidence="8">Leaf</tissue>
    </source>
</reference>
<dbReference type="Gene3D" id="3.30.200.20">
    <property type="entry name" value="Phosphorylase Kinase, domain 1"/>
    <property type="match status" value="1"/>
</dbReference>
<organism evidence="8 9">
    <name type="scientific">Salvia divinorum</name>
    <name type="common">Maria pastora</name>
    <name type="synonym">Diviner's sage</name>
    <dbReference type="NCBI Taxonomy" id="28513"/>
    <lineage>
        <taxon>Eukaryota</taxon>
        <taxon>Viridiplantae</taxon>
        <taxon>Streptophyta</taxon>
        <taxon>Embryophyta</taxon>
        <taxon>Tracheophyta</taxon>
        <taxon>Spermatophyta</taxon>
        <taxon>Magnoliopsida</taxon>
        <taxon>eudicotyledons</taxon>
        <taxon>Gunneridae</taxon>
        <taxon>Pentapetalae</taxon>
        <taxon>asterids</taxon>
        <taxon>lamiids</taxon>
        <taxon>Lamiales</taxon>
        <taxon>Lamiaceae</taxon>
        <taxon>Nepetoideae</taxon>
        <taxon>Mentheae</taxon>
        <taxon>Salviinae</taxon>
        <taxon>Salvia</taxon>
        <taxon>Salvia subgen. Calosphace</taxon>
    </lineage>
</organism>
<dbReference type="Gene3D" id="1.10.510.10">
    <property type="entry name" value="Transferase(Phosphotransferase) domain 1"/>
    <property type="match status" value="1"/>
</dbReference>
<evidence type="ECO:0000256" key="2">
    <source>
        <dbReference type="ARBA" id="ARBA00022741"/>
    </source>
</evidence>
<dbReference type="InterPro" id="IPR008271">
    <property type="entry name" value="Ser/Thr_kinase_AS"/>
</dbReference>
<evidence type="ECO:0000313" key="9">
    <source>
        <dbReference type="Proteomes" id="UP001567538"/>
    </source>
</evidence>
<dbReference type="Proteomes" id="UP001567538">
    <property type="component" value="Unassembled WGS sequence"/>
</dbReference>
<dbReference type="SMART" id="SM00220">
    <property type="entry name" value="S_TKc"/>
    <property type="match status" value="1"/>
</dbReference>
<dbReference type="Pfam" id="PF00069">
    <property type="entry name" value="Pkinase"/>
    <property type="match status" value="1"/>
</dbReference>
<evidence type="ECO:0000256" key="4">
    <source>
        <dbReference type="ARBA" id="ARBA00022840"/>
    </source>
</evidence>
<accession>A0ABD1IE71</accession>
<keyword evidence="1" id="KW-0808">Transferase</keyword>
<dbReference type="GO" id="GO:0005524">
    <property type="term" value="F:ATP binding"/>
    <property type="evidence" value="ECO:0007669"/>
    <property type="project" value="UniProtKB-UniRule"/>
</dbReference>
<dbReference type="InterPro" id="IPR052751">
    <property type="entry name" value="Plant_MAPKKK"/>
</dbReference>
<keyword evidence="9" id="KW-1185">Reference proteome</keyword>
<dbReference type="EMBL" id="JBEAFC010000002">
    <property type="protein sequence ID" value="KAL1567006.1"/>
    <property type="molecule type" value="Genomic_DNA"/>
</dbReference>
<evidence type="ECO:0000256" key="5">
    <source>
        <dbReference type="PROSITE-ProRule" id="PRU10141"/>
    </source>
</evidence>
<evidence type="ECO:0000256" key="3">
    <source>
        <dbReference type="ARBA" id="ARBA00022777"/>
    </source>
</evidence>
<evidence type="ECO:0000313" key="8">
    <source>
        <dbReference type="EMBL" id="KAL1567006.1"/>
    </source>
</evidence>